<reference evidence="2" key="1">
    <citation type="journal article" date="2014" name="Int. J. Syst. Evol. Microbiol.">
        <title>Complete genome sequence of Corynebacterium casei LMG S-19264T (=DSM 44701T), isolated from a smear-ripened cheese.</title>
        <authorList>
            <consortium name="US DOE Joint Genome Institute (JGI-PGF)"/>
            <person name="Walter F."/>
            <person name="Albersmeier A."/>
            <person name="Kalinowski J."/>
            <person name="Ruckert C."/>
        </authorList>
    </citation>
    <scope>NUCLEOTIDE SEQUENCE</scope>
    <source>
        <strain evidence="2">JCM 30804</strain>
    </source>
</reference>
<evidence type="ECO:0000313" key="2">
    <source>
        <dbReference type="EMBL" id="GGI80053.1"/>
    </source>
</evidence>
<evidence type="ECO:0008006" key="4">
    <source>
        <dbReference type="Google" id="ProtNLM"/>
    </source>
</evidence>
<protein>
    <recommendedName>
        <fullName evidence="4">Lipoprotein</fullName>
    </recommendedName>
</protein>
<sequence>MEVNNKLFVVMVIFIGGCASTPYAVIDGSLSKASDPNNHDVSIVSIDGKMEFNKKSKKNVKPGFHYINLLTTKKLKRKSSSLKMFPVEAKECTKYVVTAQHKNNLSDEWEVRVLREVPIPSCTPSQTKKEPVPISEHLKSAAELSCFEADSLLSSYSPADLYPAVKQCISEGKAEQAIYTYTLASAYGAFDVSRVVDKTAHDAINAIQKHSTWALTALEQDKFQNKLRSFITTPESMNRLCAVVEAIGKPSYYPSYMVEHGVKKLPATSPDGLVQKFNGDLAWSTVMAKHLNCTAL</sequence>
<proteinExistence type="predicted"/>
<keyword evidence="3" id="KW-1185">Reference proteome</keyword>
<organism evidence="2 3">
    <name type="scientific">Shewanella gelidii</name>
    <dbReference type="NCBI Taxonomy" id="1642821"/>
    <lineage>
        <taxon>Bacteria</taxon>
        <taxon>Pseudomonadati</taxon>
        <taxon>Pseudomonadota</taxon>
        <taxon>Gammaproteobacteria</taxon>
        <taxon>Alteromonadales</taxon>
        <taxon>Shewanellaceae</taxon>
        <taxon>Shewanella</taxon>
    </lineage>
</organism>
<accession>A0A917N9K9</accession>
<dbReference type="Proteomes" id="UP000613743">
    <property type="component" value="Unassembled WGS sequence"/>
</dbReference>
<keyword evidence="1" id="KW-0812">Transmembrane</keyword>
<gene>
    <name evidence="2" type="ORF">GCM10009332_16710</name>
</gene>
<evidence type="ECO:0000313" key="3">
    <source>
        <dbReference type="Proteomes" id="UP000613743"/>
    </source>
</evidence>
<reference evidence="2" key="2">
    <citation type="submission" date="2020-09" db="EMBL/GenBank/DDBJ databases">
        <authorList>
            <person name="Sun Q."/>
            <person name="Ohkuma M."/>
        </authorList>
    </citation>
    <scope>NUCLEOTIDE SEQUENCE</scope>
    <source>
        <strain evidence="2">JCM 30804</strain>
    </source>
</reference>
<dbReference type="EMBL" id="BMPZ01000003">
    <property type="protein sequence ID" value="GGI80053.1"/>
    <property type="molecule type" value="Genomic_DNA"/>
</dbReference>
<keyword evidence="1" id="KW-0472">Membrane</keyword>
<evidence type="ECO:0000256" key="1">
    <source>
        <dbReference type="SAM" id="Phobius"/>
    </source>
</evidence>
<dbReference type="PROSITE" id="PS51257">
    <property type="entry name" value="PROKAR_LIPOPROTEIN"/>
    <property type="match status" value="1"/>
</dbReference>
<comment type="caution">
    <text evidence="2">The sequence shown here is derived from an EMBL/GenBank/DDBJ whole genome shotgun (WGS) entry which is preliminary data.</text>
</comment>
<keyword evidence="1" id="KW-1133">Transmembrane helix</keyword>
<dbReference type="AlphaFoldDB" id="A0A917N9K9"/>
<name>A0A917N9K9_9GAMM</name>
<feature type="transmembrane region" description="Helical" evidence="1">
    <location>
        <begin position="7"/>
        <end position="26"/>
    </location>
</feature>